<protein>
    <recommendedName>
        <fullName evidence="1">F-box domain-containing protein</fullName>
    </recommendedName>
</protein>
<reference evidence="2 3" key="1">
    <citation type="submission" date="2019-10" db="EMBL/GenBank/DDBJ databases">
        <authorList>
            <person name="Palmer J.M."/>
        </authorList>
    </citation>
    <scope>NUCLEOTIDE SEQUENCE [LARGE SCALE GENOMIC DNA]</scope>
    <source>
        <strain evidence="2 3">TWF506</strain>
    </source>
</reference>
<dbReference type="Proteomes" id="UP001307849">
    <property type="component" value="Unassembled WGS sequence"/>
</dbReference>
<proteinExistence type="predicted"/>
<dbReference type="AlphaFoldDB" id="A0AAN8RQN9"/>
<feature type="domain" description="F-box" evidence="1">
    <location>
        <begin position="1"/>
        <end position="52"/>
    </location>
</feature>
<dbReference type="InterPro" id="IPR001810">
    <property type="entry name" value="F-box_dom"/>
</dbReference>
<accession>A0AAN8RQN9</accession>
<dbReference type="PROSITE" id="PS50181">
    <property type="entry name" value="FBOX"/>
    <property type="match status" value="1"/>
</dbReference>
<sequence>MSIQTLPTELHIQILSYLLPSISDQISLSLTCKHWQKILNNHDFKPSRYNFLPPNNTIGIHKLFDFNDIGNSIPPFEYGKEVDHSWERRRPGSRYNHDIDPENIRLNCEYNCDTRKVTSYYYLLDNMNRDQEDNNTQSSNLQDRFTKVDISKCPFFDEPLIITTNNPGIPITTPAISIKNTKTCLDRKAIFPMERRKATKYRTFISHLDPTIHPIRPMTSIGKHAGGHYLSRILRIAKCECDLDVRYICSLLYGGPYSICLETAVERCRYDIEVFWPGEKPSSVDVTVRETAQAVVDAVLNGELDKDVVDVGLNYVRTFGFAAAITAPWEMIGRRGNDGCRWWNLEGFHYGPWRKVHRRQSTGFDEFNNNPQQLQSHEGEIVDRMGTISIS</sequence>
<dbReference type="SUPFAM" id="SSF81383">
    <property type="entry name" value="F-box domain"/>
    <property type="match status" value="1"/>
</dbReference>
<name>A0AAN8RQN9_9PEZI</name>
<evidence type="ECO:0000259" key="1">
    <source>
        <dbReference type="PROSITE" id="PS50181"/>
    </source>
</evidence>
<evidence type="ECO:0000313" key="2">
    <source>
        <dbReference type="EMBL" id="KAK6500958.1"/>
    </source>
</evidence>
<dbReference type="EMBL" id="JAVHJM010000012">
    <property type="protein sequence ID" value="KAK6500958.1"/>
    <property type="molecule type" value="Genomic_DNA"/>
</dbReference>
<dbReference type="CDD" id="cd09917">
    <property type="entry name" value="F-box_SF"/>
    <property type="match status" value="1"/>
</dbReference>
<organism evidence="2 3">
    <name type="scientific">Arthrobotrys conoides</name>
    <dbReference type="NCBI Taxonomy" id="74498"/>
    <lineage>
        <taxon>Eukaryota</taxon>
        <taxon>Fungi</taxon>
        <taxon>Dikarya</taxon>
        <taxon>Ascomycota</taxon>
        <taxon>Pezizomycotina</taxon>
        <taxon>Orbiliomycetes</taxon>
        <taxon>Orbiliales</taxon>
        <taxon>Orbiliaceae</taxon>
        <taxon>Arthrobotrys</taxon>
    </lineage>
</organism>
<evidence type="ECO:0000313" key="3">
    <source>
        <dbReference type="Proteomes" id="UP001307849"/>
    </source>
</evidence>
<dbReference type="InterPro" id="IPR036047">
    <property type="entry name" value="F-box-like_dom_sf"/>
</dbReference>
<dbReference type="Gene3D" id="1.20.1280.50">
    <property type="match status" value="1"/>
</dbReference>
<dbReference type="Pfam" id="PF12937">
    <property type="entry name" value="F-box-like"/>
    <property type="match status" value="1"/>
</dbReference>
<keyword evidence="3" id="KW-1185">Reference proteome</keyword>
<gene>
    <name evidence="2" type="ORF">TWF506_003716</name>
</gene>
<dbReference type="SMART" id="SM00256">
    <property type="entry name" value="FBOX"/>
    <property type="match status" value="1"/>
</dbReference>
<comment type="caution">
    <text evidence="2">The sequence shown here is derived from an EMBL/GenBank/DDBJ whole genome shotgun (WGS) entry which is preliminary data.</text>
</comment>